<name>A0AAV4I757_9GAST</name>
<dbReference type="AlphaFoldDB" id="A0AAV4I757"/>
<feature type="compositionally biased region" description="Basic and acidic residues" evidence="1">
    <location>
        <begin position="62"/>
        <end position="73"/>
    </location>
</feature>
<dbReference type="EMBL" id="BMAT01002330">
    <property type="protein sequence ID" value="GFS04872.1"/>
    <property type="molecule type" value="Genomic_DNA"/>
</dbReference>
<accession>A0AAV4I757</accession>
<feature type="region of interest" description="Disordered" evidence="1">
    <location>
        <begin position="42"/>
        <end position="75"/>
    </location>
</feature>
<evidence type="ECO:0000313" key="2">
    <source>
        <dbReference type="EMBL" id="GFS04872.1"/>
    </source>
</evidence>
<protein>
    <submittedName>
        <fullName evidence="2">Uncharacterized protein</fullName>
    </submittedName>
</protein>
<evidence type="ECO:0000313" key="3">
    <source>
        <dbReference type="Proteomes" id="UP000762676"/>
    </source>
</evidence>
<sequence>MLVLVPVNKSSQSASRKSLLRMRHCRRPGGFRSALAVKLDGDRNTMEETTHAHPTIELPPEIPKEKFSNKKQDGAFTPGIEDIVVSTLHPR</sequence>
<proteinExistence type="predicted"/>
<evidence type="ECO:0000256" key="1">
    <source>
        <dbReference type="SAM" id="MobiDB-lite"/>
    </source>
</evidence>
<organism evidence="2 3">
    <name type="scientific">Elysia marginata</name>
    <dbReference type="NCBI Taxonomy" id="1093978"/>
    <lineage>
        <taxon>Eukaryota</taxon>
        <taxon>Metazoa</taxon>
        <taxon>Spiralia</taxon>
        <taxon>Lophotrochozoa</taxon>
        <taxon>Mollusca</taxon>
        <taxon>Gastropoda</taxon>
        <taxon>Heterobranchia</taxon>
        <taxon>Euthyneura</taxon>
        <taxon>Panpulmonata</taxon>
        <taxon>Sacoglossa</taxon>
        <taxon>Placobranchoidea</taxon>
        <taxon>Plakobranchidae</taxon>
        <taxon>Elysia</taxon>
    </lineage>
</organism>
<dbReference type="Proteomes" id="UP000762676">
    <property type="component" value="Unassembled WGS sequence"/>
</dbReference>
<feature type="compositionally biased region" description="Basic and acidic residues" evidence="1">
    <location>
        <begin position="42"/>
        <end position="51"/>
    </location>
</feature>
<reference evidence="2 3" key="1">
    <citation type="journal article" date="2021" name="Elife">
        <title>Chloroplast acquisition without the gene transfer in kleptoplastic sea slugs, Plakobranchus ocellatus.</title>
        <authorList>
            <person name="Maeda T."/>
            <person name="Takahashi S."/>
            <person name="Yoshida T."/>
            <person name="Shimamura S."/>
            <person name="Takaki Y."/>
            <person name="Nagai Y."/>
            <person name="Toyoda A."/>
            <person name="Suzuki Y."/>
            <person name="Arimoto A."/>
            <person name="Ishii H."/>
            <person name="Satoh N."/>
            <person name="Nishiyama T."/>
            <person name="Hasebe M."/>
            <person name="Maruyama T."/>
            <person name="Minagawa J."/>
            <person name="Obokata J."/>
            <person name="Shigenobu S."/>
        </authorList>
    </citation>
    <scope>NUCLEOTIDE SEQUENCE [LARGE SCALE GENOMIC DNA]</scope>
</reference>
<keyword evidence="3" id="KW-1185">Reference proteome</keyword>
<comment type="caution">
    <text evidence="2">The sequence shown here is derived from an EMBL/GenBank/DDBJ whole genome shotgun (WGS) entry which is preliminary data.</text>
</comment>
<gene>
    <name evidence="2" type="ORF">ElyMa_001186000</name>
</gene>